<proteinExistence type="predicted"/>
<gene>
    <name evidence="1" type="ORF">K3G42_007681</name>
</gene>
<evidence type="ECO:0000313" key="2">
    <source>
        <dbReference type="Proteomes" id="UP000827872"/>
    </source>
</evidence>
<dbReference type="Proteomes" id="UP000827872">
    <property type="component" value="Linkage Group LG03"/>
</dbReference>
<organism evidence="1 2">
    <name type="scientific">Sphaerodactylus townsendi</name>
    <dbReference type="NCBI Taxonomy" id="933632"/>
    <lineage>
        <taxon>Eukaryota</taxon>
        <taxon>Metazoa</taxon>
        <taxon>Chordata</taxon>
        <taxon>Craniata</taxon>
        <taxon>Vertebrata</taxon>
        <taxon>Euteleostomi</taxon>
        <taxon>Lepidosauria</taxon>
        <taxon>Squamata</taxon>
        <taxon>Bifurcata</taxon>
        <taxon>Gekkota</taxon>
        <taxon>Sphaerodactylidae</taxon>
        <taxon>Sphaerodactylus</taxon>
    </lineage>
</organism>
<dbReference type="EMBL" id="CM037616">
    <property type="protein sequence ID" value="KAH7991599.1"/>
    <property type="molecule type" value="Genomic_DNA"/>
</dbReference>
<protein>
    <submittedName>
        <fullName evidence="1">Uncharacterized protein</fullName>
    </submittedName>
</protein>
<comment type="caution">
    <text evidence="1">The sequence shown here is derived from an EMBL/GenBank/DDBJ whole genome shotgun (WGS) entry which is preliminary data.</text>
</comment>
<keyword evidence="2" id="KW-1185">Reference proteome</keyword>
<evidence type="ECO:0000313" key="1">
    <source>
        <dbReference type="EMBL" id="KAH7991599.1"/>
    </source>
</evidence>
<accession>A0ACB8EFY8</accession>
<sequence>MWLQPKLLNNHPASQAKTGAQISGSPSPLSRTFSASTHSELPSQDPGSGHGCDGRALKSSGQKASRGHVDFSEHKESPPAAQWVPIPGQVSRKGYFLENIQLYVAVLVVDMRCTSGSCLAQQA</sequence>
<name>A0ACB8EFY8_9SAUR</name>
<reference evidence="1" key="1">
    <citation type="submission" date="2021-08" db="EMBL/GenBank/DDBJ databases">
        <title>The first chromosome-level gecko genome reveals the dynamic sex chromosomes of Neotropical dwarf geckos (Sphaerodactylidae: Sphaerodactylus).</title>
        <authorList>
            <person name="Pinto B.J."/>
            <person name="Keating S.E."/>
            <person name="Gamble T."/>
        </authorList>
    </citation>
    <scope>NUCLEOTIDE SEQUENCE</scope>
    <source>
        <strain evidence="1">TG3544</strain>
    </source>
</reference>